<comment type="catalytic activity">
    <reaction evidence="1 11">
        <text>an S-substituted glutathione + H2O = an S-substituted L-cysteinylglycine + L-glutamate</text>
        <dbReference type="Rhea" id="RHEA:59468"/>
        <dbReference type="ChEBI" id="CHEBI:15377"/>
        <dbReference type="ChEBI" id="CHEBI:29985"/>
        <dbReference type="ChEBI" id="CHEBI:90779"/>
        <dbReference type="ChEBI" id="CHEBI:143103"/>
        <dbReference type="EC" id="3.4.19.13"/>
    </reaction>
</comment>
<dbReference type="Gene3D" id="1.10.246.130">
    <property type="match status" value="1"/>
</dbReference>
<dbReference type="GO" id="GO:0036374">
    <property type="term" value="F:glutathione hydrolase activity"/>
    <property type="evidence" value="ECO:0007669"/>
    <property type="project" value="UniProtKB-UniRule"/>
</dbReference>
<protein>
    <recommendedName>
        <fullName evidence="11">Glutathione hydrolase proenzyme</fullName>
        <ecNumber evidence="11">2.3.2.2</ecNumber>
        <ecNumber evidence="11">3.4.19.13</ecNumber>
    </recommendedName>
    <component>
        <recommendedName>
            <fullName evidence="11">Glutathione hydrolase large chain</fullName>
        </recommendedName>
    </component>
    <component>
        <recommendedName>
            <fullName evidence="11">Glutathione hydrolase small chain</fullName>
        </recommendedName>
    </component>
</protein>
<comment type="similarity">
    <text evidence="3 11">Belongs to the gamma-glutamyltransferase family.</text>
</comment>
<dbReference type="EC" id="3.4.19.13" evidence="11"/>
<comment type="subunit">
    <text evidence="11">This enzyme consists of two polypeptide chains, which are synthesized in precursor form from a single polypeptide.</text>
</comment>
<evidence type="ECO:0000256" key="9">
    <source>
        <dbReference type="PIRSR" id="PIRSR600101-1"/>
    </source>
</evidence>
<feature type="binding site" evidence="10">
    <location>
        <position position="141"/>
    </location>
    <ligand>
        <name>L-glutamate</name>
        <dbReference type="ChEBI" id="CHEBI:29985"/>
    </ligand>
</feature>
<feature type="binding site" evidence="10">
    <location>
        <position position="489"/>
    </location>
    <ligand>
        <name>L-glutamate</name>
        <dbReference type="ChEBI" id="CHEBI:29985"/>
    </ligand>
</feature>
<evidence type="ECO:0000256" key="8">
    <source>
        <dbReference type="ARBA" id="ARBA00047417"/>
    </source>
</evidence>
<evidence type="ECO:0000256" key="2">
    <source>
        <dbReference type="ARBA" id="ARBA00001089"/>
    </source>
</evidence>
<dbReference type="Gene3D" id="3.60.20.40">
    <property type="match status" value="1"/>
</dbReference>
<keyword evidence="7 11" id="KW-0012">Acyltransferase</keyword>
<evidence type="ECO:0000256" key="10">
    <source>
        <dbReference type="PIRSR" id="PIRSR600101-2"/>
    </source>
</evidence>
<dbReference type="InterPro" id="IPR000101">
    <property type="entry name" value="GGT_peptidase"/>
</dbReference>
<comment type="PTM">
    <text evidence="11">Cleaved by autocatalysis into a large and a small subunit.</text>
</comment>
<comment type="catalytic activity">
    <reaction evidence="8 11">
        <text>an N-terminal (5-L-glutamyl)-[peptide] + an alpha-amino acid = 5-L-glutamyl amino acid + an N-terminal L-alpha-aminoacyl-[peptide]</text>
        <dbReference type="Rhea" id="RHEA:23904"/>
        <dbReference type="Rhea" id="RHEA-COMP:9780"/>
        <dbReference type="Rhea" id="RHEA-COMP:9795"/>
        <dbReference type="ChEBI" id="CHEBI:77644"/>
        <dbReference type="ChEBI" id="CHEBI:78597"/>
        <dbReference type="ChEBI" id="CHEBI:78599"/>
        <dbReference type="ChEBI" id="CHEBI:78608"/>
        <dbReference type="EC" id="2.3.2.2"/>
    </reaction>
</comment>
<name>A0A8J3R5I9_9ACTN</name>
<evidence type="ECO:0000256" key="5">
    <source>
        <dbReference type="ARBA" id="ARBA00022801"/>
    </source>
</evidence>
<dbReference type="NCBIfam" id="TIGR00066">
    <property type="entry name" value="g_glut_trans"/>
    <property type="match status" value="1"/>
</dbReference>
<evidence type="ECO:0000256" key="7">
    <source>
        <dbReference type="ARBA" id="ARBA00023315"/>
    </source>
</evidence>
<evidence type="ECO:0000313" key="14">
    <source>
        <dbReference type="Proteomes" id="UP000610966"/>
    </source>
</evidence>
<evidence type="ECO:0000256" key="1">
    <source>
        <dbReference type="ARBA" id="ARBA00001049"/>
    </source>
</evidence>
<dbReference type="PRINTS" id="PR01210">
    <property type="entry name" value="GGTRANSPTASE"/>
</dbReference>
<dbReference type="InterPro" id="IPR043137">
    <property type="entry name" value="GGT_ssub_C"/>
</dbReference>
<dbReference type="AlphaFoldDB" id="A0A8J3R5I9"/>
<dbReference type="GO" id="GO:0006751">
    <property type="term" value="P:glutathione catabolic process"/>
    <property type="evidence" value="ECO:0007669"/>
    <property type="project" value="UniProtKB-UniRule"/>
</dbReference>
<evidence type="ECO:0000256" key="6">
    <source>
        <dbReference type="ARBA" id="ARBA00023145"/>
    </source>
</evidence>
<dbReference type="PANTHER" id="PTHR43199">
    <property type="entry name" value="GLUTATHIONE HYDROLASE"/>
    <property type="match status" value="1"/>
</dbReference>
<reference evidence="13" key="1">
    <citation type="submission" date="2021-01" db="EMBL/GenBank/DDBJ databases">
        <title>Whole genome shotgun sequence of Sphaerimonospora thailandensis NBRC 107569.</title>
        <authorList>
            <person name="Komaki H."/>
            <person name="Tamura T."/>
        </authorList>
    </citation>
    <scope>NUCLEOTIDE SEQUENCE</scope>
    <source>
        <strain evidence="13">NBRC 107569</strain>
    </source>
</reference>
<keyword evidence="5 11" id="KW-0378">Hydrolase</keyword>
<dbReference type="InterPro" id="IPR043138">
    <property type="entry name" value="GGT_lsub"/>
</dbReference>
<dbReference type="Proteomes" id="UP000610966">
    <property type="component" value="Unassembled WGS sequence"/>
</dbReference>
<dbReference type="EC" id="2.3.2.2" evidence="11"/>
<feature type="region of interest" description="Disordered" evidence="12">
    <location>
        <begin position="420"/>
        <end position="446"/>
    </location>
</feature>
<gene>
    <name evidence="13" type="primary">ggt</name>
    <name evidence="13" type="ORF">Mth01_11410</name>
</gene>
<dbReference type="UniPathway" id="UPA00204"/>
<dbReference type="InterPro" id="IPR051792">
    <property type="entry name" value="GGT_bact"/>
</dbReference>
<comment type="caution">
    <text evidence="13">The sequence shown here is derived from an EMBL/GenBank/DDBJ whole genome shotgun (WGS) entry which is preliminary data.</text>
</comment>
<proteinExistence type="inferred from homology"/>
<feature type="active site" description="Nucleophile" evidence="9">
    <location>
        <position position="447"/>
    </location>
</feature>
<dbReference type="Pfam" id="PF01019">
    <property type="entry name" value="G_glu_transpept"/>
    <property type="match status" value="1"/>
</dbReference>
<evidence type="ECO:0000256" key="12">
    <source>
        <dbReference type="SAM" id="MobiDB-lite"/>
    </source>
</evidence>
<keyword evidence="6 11" id="KW-0865">Zymogen</keyword>
<feature type="binding site" evidence="10">
    <location>
        <position position="532"/>
    </location>
    <ligand>
        <name>L-glutamate</name>
        <dbReference type="ChEBI" id="CHEBI:29985"/>
    </ligand>
</feature>
<dbReference type="EMBL" id="BOOG01000011">
    <property type="protein sequence ID" value="GIH68888.1"/>
    <property type="molecule type" value="Genomic_DNA"/>
</dbReference>
<keyword evidence="4 11" id="KW-0808">Transferase</keyword>
<dbReference type="GO" id="GO:0006750">
    <property type="term" value="P:glutathione biosynthetic process"/>
    <property type="evidence" value="ECO:0007669"/>
    <property type="project" value="UniProtKB-KW"/>
</dbReference>
<keyword evidence="11" id="KW-0317">Glutathione biosynthesis</keyword>
<accession>A0A8J3R5I9</accession>
<dbReference type="PANTHER" id="PTHR43199:SF1">
    <property type="entry name" value="GLUTATHIONE HYDROLASE PROENZYME"/>
    <property type="match status" value="1"/>
</dbReference>
<dbReference type="InterPro" id="IPR029055">
    <property type="entry name" value="Ntn_hydrolases_N"/>
</dbReference>
<comment type="catalytic activity">
    <reaction evidence="2 11">
        <text>glutathione + H2O = L-cysteinylglycine + L-glutamate</text>
        <dbReference type="Rhea" id="RHEA:28807"/>
        <dbReference type="ChEBI" id="CHEBI:15377"/>
        <dbReference type="ChEBI" id="CHEBI:29985"/>
        <dbReference type="ChEBI" id="CHEBI:57925"/>
        <dbReference type="ChEBI" id="CHEBI:61694"/>
        <dbReference type="EC" id="3.4.19.13"/>
    </reaction>
</comment>
<evidence type="ECO:0000256" key="4">
    <source>
        <dbReference type="ARBA" id="ARBA00022679"/>
    </source>
</evidence>
<evidence type="ECO:0000313" key="13">
    <source>
        <dbReference type="EMBL" id="GIH68888.1"/>
    </source>
</evidence>
<sequence>MVASLGLVTLAGLVTPPTDLSPTVLPPTVLVSAVLPPAVLPSALTAPGPYAADPAGTSARRRPGPKRPVAEGYGGAVATVDLDASRAALKVLRQGGNAMDAAVAAAATLGVTEAYSAGLAGGGFIVYYDARTRRVTTIDGRETAPRAMTATTFEGIPFDEAVTSGLSVGVPGSVAQWDLALRRFGTMSLRQALRPAIETAEKGFVVDQTFHDQTAQNADRFKDFTSTAALFLPGGRPPPVGSVFRNPDLARTYRELGRRGPAWLYGGALGREIVATVKRPPVAPGVTRTVRAGLMEKADLAAYRAIERPPTKVTYEGLDVYGMAPPSSGGSTVGEALNILEALPGVESRSQEPRTQRLHRYLEASRLAFADRNAYVGDPAHVNVPLDGLLSDVFGKERACLIGPVALPHPAAPGAPDGPFTACAAPLSPAPSRGSSPQGEQPEGPETTHLVVADKWGDVVAYNITIEQTGGSGIVVPGRGFLLNNELTDFTFGPAPGDPNLPAPGKRPRSSMAPTIVLKDGRPWLAVGSPGGSTIITTVLQILVNRIDFGMSLPEAIAAPRATQRNTAATQAEPAFLDRYGAALTALGHTLVPVPGPPAGEIGAATGLEFLGGGRVQAVAEPSRRGGGSALVLRTR</sequence>
<comment type="pathway">
    <text evidence="11">Sulfur metabolism; glutathione metabolism.</text>
</comment>
<keyword evidence="14" id="KW-1185">Reference proteome</keyword>
<evidence type="ECO:0000256" key="3">
    <source>
        <dbReference type="ARBA" id="ARBA00009381"/>
    </source>
</evidence>
<feature type="binding site" evidence="10">
    <location>
        <begin position="510"/>
        <end position="511"/>
    </location>
    <ligand>
        <name>L-glutamate</name>
        <dbReference type="ChEBI" id="CHEBI:29985"/>
    </ligand>
</feature>
<dbReference type="SUPFAM" id="SSF56235">
    <property type="entry name" value="N-terminal nucleophile aminohydrolases (Ntn hydrolases)"/>
    <property type="match status" value="1"/>
</dbReference>
<dbReference type="GO" id="GO:0103068">
    <property type="term" value="F:leukotriene C4 gamma-glutamyl transferase activity"/>
    <property type="evidence" value="ECO:0007669"/>
    <property type="project" value="UniProtKB-EC"/>
</dbReference>
<evidence type="ECO:0000256" key="11">
    <source>
        <dbReference type="RuleBase" id="RU368036"/>
    </source>
</evidence>
<organism evidence="13 14">
    <name type="scientific">Sphaerimonospora thailandensis</name>
    <dbReference type="NCBI Taxonomy" id="795644"/>
    <lineage>
        <taxon>Bacteria</taxon>
        <taxon>Bacillati</taxon>
        <taxon>Actinomycetota</taxon>
        <taxon>Actinomycetes</taxon>
        <taxon>Streptosporangiales</taxon>
        <taxon>Streptosporangiaceae</taxon>
        <taxon>Sphaerimonospora</taxon>
    </lineage>
</organism>